<dbReference type="PANTHER" id="PTHR43404">
    <property type="entry name" value="LIPOPOLYSACCHARIDE CHOLINEPHOSPHOTRANSFERASE LICD"/>
    <property type="match status" value="1"/>
</dbReference>
<proteinExistence type="predicted"/>
<dbReference type="PANTHER" id="PTHR43404:SF2">
    <property type="entry name" value="LIPOPOLYSACCHARIDE CHOLINEPHOSPHOTRANSFERASE LICD"/>
    <property type="match status" value="1"/>
</dbReference>
<dbReference type="InterPro" id="IPR052942">
    <property type="entry name" value="LPS_cholinephosphotransferase"/>
</dbReference>
<evidence type="ECO:0000259" key="1">
    <source>
        <dbReference type="Pfam" id="PF04991"/>
    </source>
</evidence>
<dbReference type="AlphaFoldDB" id="A0A6N7J0R3"/>
<dbReference type="Pfam" id="PF04991">
    <property type="entry name" value="LicD"/>
    <property type="match status" value="1"/>
</dbReference>
<accession>A0A6N7J0R3</accession>
<comment type="caution">
    <text evidence="2">The sequence shown here is derived from an EMBL/GenBank/DDBJ whole genome shotgun (WGS) entry which is preliminary data.</text>
</comment>
<protein>
    <submittedName>
        <fullName evidence="2">LicD family protein</fullName>
    </submittedName>
</protein>
<keyword evidence="3" id="KW-1185">Reference proteome</keyword>
<dbReference type="GO" id="GO:0009100">
    <property type="term" value="P:glycoprotein metabolic process"/>
    <property type="evidence" value="ECO:0007669"/>
    <property type="project" value="UniProtKB-ARBA"/>
</dbReference>
<evidence type="ECO:0000313" key="2">
    <source>
        <dbReference type="EMBL" id="MQN02208.1"/>
    </source>
</evidence>
<organism evidence="2 3">
    <name type="scientific">Candidatus Weimeria bifida</name>
    <dbReference type="NCBI Taxonomy" id="2599074"/>
    <lineage>
        <taxon>Bacteria</taxon>
        <taxon>Bacillati</taxon>
        <taxon>Bacillota</taxon>
        <taxon>Clostridia</taxon>
        <taxon>Lachnospirales</taxon>
        <taxon>Lachnospiraceae</taxon>
        <taxon>Candidatus Weimeria</taxon>
    </lineage>
</organism>
<evidence type="ECO:0000313" key="3">
    <source>
        <dbReference type="Proteomes" id="UP000460257"/>
    </source>
</evidence>
<sequence length="281" mass="32546">MTEKNNTRKPMSLEEIHARLLYMMKVFTGYCEEHGLKYYLVGGTLLGAIRHHGFIPWDDDVDIGMPRPDYERLLDLAEKEPIGEGFDLRSGDRGTLSIPYANFMDLHTELDRATSEYLAEKYQNLHLFLDIFPYDGWGDTDEECRQVVKKGQRYLFHVLNSRAKCFHGTTLAKKILKTPVVLFERIRGNKRIVHSFCSWAKSVADYDTAKFIGSITCVTGGMGERVHAEDIKRFRKVPFEDTEFYVTEAANEYLCGKYGEDYMELPPAEKRVTHRMKVYLV</sequence>
<dbReference type="Proteomes" id="UP000460257">
    <property type="component" value="Unassembled WGS sequence"/>
</dbReference>
<feature type="domain" description="LicD/FKTN/FKRP nucleotidyltransferase" evidence="1">
    <location>
        <begin position="31"/>
        <end position="259"/>
    </location>
</feature>
<dbReference type="InterPro" id="IPR007074">
    <property type="entry name" value="LicD/FKTN/FKRP_NTP_transf"/>
</dbReference>
<dbReference type="EMBL" id="VOGC01000009">
    <property type="protein sequence ID" value="MQN02208.1"/>
    <property type="molecule type" value="Genomic_DNA"/>
</dbReference>
<gene>
    <name evidence="2" type="ORF">FRC54_10040</name>
</gene>
<reference evidence="2" key="1">
    <citation type="journal article" date="2020" name="Appl. Environ. Microbiol.">
        <title>Medium-Chain Fatty Acid Synthesis by 'Candidatus Weimeria bifida' gen. nov., sp. nov., and 'Candidatus Pseudoramibacter fermentans' sp. nov.</title>
        <authorList>
            <person name="Scarborough M.J."/>
            <person name="Myers K.S."/>
            <person name="Donohue T.J."/>
            <person name="Noguera D.R."/>
        </authorList>
    </citation>
    <scope>NUCLEOTIDE SEQUENCE</scope>
    <source>
        <strain evidence="2">LCO1.1</strain>
    </source>
</reference>
<name>A0A6N7J0R3_9FIRM</name>